<dbReference type="AlphaFoldDB" id="A0A4Y7T5M8"/>
<name>A0A4Y7T5M8_COPMI</name>
<accession>A0A4Y7T5M8</accession>
<dbReference type="Proteomes" id="UP000298030">
    <property type="component" value="Unassembled WGS sequence"/>
</dbReference>
<keyword evidence="3" id="KW-1185">Reference proteome</keyword>
<reference evidence="2 3" key="1">
    <citation type="journal article" date="2019" name="Nat. Ecol. Evol.">
        <title>Megaphylogeny resolves global patterns of mushroom evolution.</title>
        <authorList>
            <person name="Varga T."/>
            <person name="Krizsan K."/>
            <person name="Foldi C."/>
            <person name="Dima B."/>
            <person name="Sanchez-Garcia M."/>
            <person name="Sanchez-Ramirez S."/>
            <person name="Szollosi G.J."/>
            <person name="Szarkandi J.G."/>
            <person name="Papp V."/>
            <person name="Albert L."/>
            <person name="Andreopoulos W."/>
            <person name="Angelini C."/>
            <person name="Antonin V."/>
            <person name="Barry K.W."/>
            <person name="Bougher N.L."/>
            <person name="Buchanan P."/>
            <person name="Buyck B."/>
            <person name="Bense V."/>
            <person name="Catcheside P."/>
            <person name="Chovatia M."/>
            <person name="Cooper J."/>
            <person name="Damon W."/>
            <person name="Desjardin D."/>
            <person name="Finy P."/>
            <person name="Geml J."/>
            <person name="Haridas S."/>
            <person name="Hughes K."/>
            <person name="Justo A."/>
            <person name="Karasinski D."/>
            <person name="Kautmanova I."/>
            <person name="Kiss B."/>
            <person name="Kocsube S."/>
            <person name="Kotiranta H."/>
            <person name="LaButti K.M."/>
            <person name="Lechner B.E."/>
            <person name="Liimatainen K."/>
            <person name="Lipzen A."/>
            <person name="Lukacs Z."/>
            <person name="Mihaltcheva S."/>
            <person name="Morgado L.N."/>
            <person name="Niskanen T."/>
            <person name="Noordeloos M.E."/>
            <person name="Ohm R.A."/>
            <person name="Ortiz-Santana B."/>
            <person name="Ovrebo C."/>
            <person name="Racz N."/>
            <person name="Riley R."/>
            <person name="Savchenko A."/>
            <person name="Shiryaev A."/>
            <person name="Soop K."/>
            <person name="Spirin V."/>
            <person name="Szebenyi C."/>
            <person name="Tomsovsky M."/>
            <person name="Tulloss R.E."/>
            <person name="Uehling J."/>
            <person name="Grigoriev I.V."/>
            <person name="Vagvolgyi C."/>
            <person name="Papp T."/>
            <person name="Martin F.M."/>
            <person name="Miettinen O."/>
            <person name="Hibbett D.S."/>
            <person name="Nagy L.G."/>
        </authorList>
    </citation>
    <scope>NUCLEOTIDE SEQUENCE [LARGE SCALE GENOMIC DNA]</scope>
    <source>
        <strain evidence="2 3">FP101781</strain>
    </source>
</reference>
<dbReference type="EMBL" id="QPFP01000027">
    <property type="protein sequence ID" value="TEB29473.1"/>
    <property type="molecule type" value="Genomic_DNA"/>
</dbReference>
<evidence type="ECO:0000313" key="2">
    <source>
        <dbReference type="EMBL" id="TEB29473.1"/>
    </source>
</evidence>
<sequence>MSSLVAGFPLNTGAPLDSDGQGFRKPGRFAVTGGIPISYFMGVEAVSTASSQRAICFDAQDHSGAGASSSSVLLISSNFSAGVNAGTNAGTTSASRTRALWDAHWAAASLSASSTLGKEVSSFLARRMWPCPRRFIKEAYLWARVARDVPTFTIAFVELGCIRLILSPQKSRCRGVHRALKILRRLQAGMGRTDCWCGPIQDSGSGSILEVGGQTSLHCRTWVVEHAMAAPNKVEEFGCLGIAGGVVVRLWLAEVGEAGDGDGNRAEKALTSSKSNDAPEASFTPSSGLYYRSLPVLKNASACAVFQAPWIFLNLPVVVIQADLLWTEVLGPRARNRVLSMFSGIRTKDSVLHSSRRRLLARSHSLLSLQKSTRHSLHSLHTKRSPAPPNHPLCVCFYATLLSPAADAVLLLCHKDRPLATRRELRLDMTRPTRHLTDELDPLMRATDRRLAGRLSYEAVYTDTEAVETTGEGIQSPRHGPTLNTAQPDPLGSHPFAQIIPPRSLARPESLYKKGLRKVGLLIYTLTLSLIASSLDDLGPAGDLENRSNDVEDGSACRGKGLVQGFLRSSAKRTAVSRKLESSSTFTLGVKIHEHS</sequence>
<proteinExistence type="predicted"/>
<gene>
    <name evidence="2" type="ORF">FA13DRAFT_1711079</name>
</gene>
<evidence type="ECO:0000313" key="3">
    <source>
        <dbReference type="Proteomes" id="UP000298030"/>
    </source>
</evidence>
<comment type="caution">
    <text evidence="2">The sequence shown here is derived from an EMBL/GenBank/DDBJ whole genome shotgun (WGS) entry which is preliminary data.</text>
</comment>
<protein>
    <submittedName>
        <fullName evidence="2">Uncharacterized protein</fullName>
    </submittedName>
</protein>
<organism evidence="2 3">
    <name type="scientific">Coprinellus micaceus</name>
    <name type="common">Glistening ink-cap mushroom</name>
    <name type="synonym">Coprinus micaceus</name>
    <dbReference type="NCBI Taxonomy" id="71717"/>
    <lineage>
        <taxon>Eukaryota</taxon>
        <taxon>Fungi</taxon>
        <taxon>Dikarya</taxon>
        <taxon>Basidiomycota</taxon>
        <taxon>Agaricomycotina</taxon>
        <taxon>Agaricomycetes</taxon>
        <taxon>Agaricomycetidae</taxon>
        <taxon>Agaricales</taxon>
        <taxon>Agaricineae</taxon>
        <taxon>Psathyrellaceae</taxon>
        <taxon>Coprinellus</taxon>
    </lineage>
</organism>
<feature type="region of interest" description="Disordered" evidence="1">
    <location>
        <begin position="261"/>
        <end position="282"/>
    </location>
</feature>
<evidence type="ECO:0000256" key="1">
    <source>
        <dbReference type="SAM" id="MobiDB-lite"/>
    </source>
</evidence>